<proteinExistence type="inferred from homology"/>
<accession>A0ABS5QKX8</accession>
<evidence type="ECO:0000256" key="1">
    <source>
        <dbReference type="ARBA" id="ARBA00006700"/>
    </source>
</evidence>
<evidence type="ECO:0000256" key="6">
    <source>
        <dbReference type="HAMAP-Rule" id="MF_01369"/>
    </source>
</evidence>
<dbReference type="Gene3D" id="3.30.70.330">
    <property type="match status" value="1"/>
</dbReference>
<dbReference type="InterPro" id="IPR012678">
    <property type="entry name" value="Ribosomal_uL23/eL15/eS24_sf"/>
</dbReference>
<keyword evidence="3 6" id="KW-0694">RNA-binding</keyword>
<dbReference type="Pfam" id="PF00276">
    <property type="entry name" value="Ribosomal_L23"/>
    <property type="match status" value="1"/>
</dbReference>
<dbReference type="HAMAP" id="MF_01369_B">
    <property type="entry name" value="Ribosomal_uL23_B"/>
    <property type="match status" value="1"/>
</dbReference>
<dbReference type="PROSITE" id="PS00050">
    <property type="entry name" value="RIBOSOMAL_L23"/>
    <property type="match status" value="1"/>
</dbReference>
<evidence type="ECO:0000256" key="4">
    <source>
        <dbReference type="ARBA" id="ARBA00022980"/>
    </source>
</evidence>
<evidence type="ECO:0000256" key="2">
    <source>
        <dbReference type="ARBA" id="ARBA00022730"/>
    </source>
</evidence>
<dbReference type="Proteomes" id="UP000680365">
    <property type="component" value="Unassembled WGS sequence"/>
</dbReference>
<dbReference type="InterPro" id="IPR013025">
    <property type="entry name" value="Ribosomal_uL23-like"/>
</dbReference>
<protein>
    <recommendedName>
        <fullName evidence="6">Large ribosomal subunit protein uL23</fullName>
    </recommendedName>
</protein>
<evidence type="ECO:0000313" key="9">
    <source>
        <dbReference type="Proteomes" id="UP000680365"/>
    </source>
</evidence>
<gene>
    <name evidence="6" type="primary">rplW</name>
    <name evidence="8" type="ORF">VAMP_34n142</name>
</gene>
<keyword evidence="5 6" id="KW-0687">Ribonucleoprotein</keyword>
<dbReference type="GO" id="GO:0005840">
    <property type="term" value="C:ribosome"/>
    <property type="evidence" value="ECO:0007669"/>
    <property type="project" value="UniProtKB-KW"/>
</dbReference>
<dbReference type="SUPFAM" id="SSF54189">
    <property type="entry name" value="Ribosomal proteins S24e, L23 and L15e"/>
    <property type="match status" value="1"/>
</dbReference>
<evidence type="ECO:0000256" key="5">
    <source>
        <dbReference type="ARBA" id="ARBA00023274"/>
    </source>
</evidence>
<evidence type="ECO:0000313" key="8">
    <source>
        <dbReference type="EMBL" id="MBS8121870.1"/>
    </source>
</evidence>
<comment type="function">
    <text evidence="6">One of the early assembly proteins it binds 23S rRNA. One of the proteins that surrounds the polypeptide exit tunnel on the outside of the ribosome. Forms the main docking site for trigger factor binding to the ribosome.</text>
</comment>
<comment type="subunit">
    <text evidence="6">Part of the 50S ribosomal subunit. Contacts protein L29, and trigger factor when it is bound to the ribosome.</text>
</comment>
<keyword evidence="2 6" id="KW-0699">rRNA-binding</keyword>
<dbReference type="InterPro" id="IPR012677">
    <property type="entry name" value="Nucleotide-bd_a/b_plait_sf"/>
</dbReference>
<comment type="caution">
    <text evidence="8">The sequence shown here is derived from an EMBL/GenBank/DDBJ whole genome shotgun (WGS) entry which is preliminary data.</text>
</comment>
<comment type="similarity">
    <text evidence="1 6 7">Belongs to the universal ribosomal protein uL23 family.</text>
</comment>
<evidence type="ECO:0000256" key="7">
    <source>
        <dbReference type="RuleBase" id="RU003934"/>
    </source>
</evidence>
<evidence type="ECO:0000256" key="3">
    <source>
        <dbReference type="ARBA" id="ARBA00022884"/>
    </source>
</evidence>
<dbReference type="RefSeq" id="WP_213348819.1">
    <property type="nucleotide sequence ID" value="NZ_JAEDAM010000020.1"/>
</dbReference>
<reference evidence="8 9" key="1">
    <citation type="journal article" date="2021" name="Nat. Commun.">
        <title>Reductive evolution and unique predatory mode in the CPR bacterium Vampirococcus lugosii.</title>
        <authorList>
            <person name="Moreira D."/>
            <person name="Zivanovic Y."/>
            <person name="Lopez-Archilla A.I."/>
            <person name="Iniesto M."/>
            <person name="Lopez-Garcia P."/>
        </authorList>
    </citation>
    <scope>NUCLEOTIDE SEQUENCE [LARGE SCALE GENOMIC DNA]</scope>
    <source>
        <strain evidence="8">Chiprana</strain>
    </source>
</reference>
<keyword evidence="9" id="KW-1185">Reference proteome</keyword>
<sequence length="115" mass="13285">MTFKNILRKRAKKSVSTNVLNKISVYDVIIKPIRTEKTYKQTSDLNKYYFKVNSLANKNDVKVAIKEVFGVSPVSVNIQKVPYKLRARKGLVRRSYKRAIVTLNSEDKIDKLSSF</sequence>
<name>A0ABS5QKX8_9BACT</name>
<organism evidence="8 9">
    <name type="scientific">Candidatus Vampirococcus lugosii</name>
    <dbReference type="NCBI Taxonomy" id="2789015"/>
    <lineage>
        <taxon>Bacteria</taxon>
        <taxon>Candidatus Absconditibacteriota</taxon>
        <taxon>Vampirococcus</taxon>
    </lineage>
</organism>
<dbReference type="InterPro" id="IPR001014">
    <property type="entry name" value="Ribosomal_uL23_CS"/>
</dbReference>
<keyword evidence="4 6" id="KW-0689">Ribosomal protein</keyword>
<dbReference type="EMBL" id="JAEDAM010000020">
    <property type="protein sequence ID" value="MBS8121870.1"/>
    <property type="molecule type" value="Genomic_DNA"/>
</dbReference>
<dbReference type="PANTHER" id="PTHR11620">
    <property type="entry name" value="60S RIBOSOMAL PROTEIN L23A"/>
    <property type="match status" value="1"/>
</dbReference>